<gene>
    <name evidence="2" type="primary">CPSF30</name>
    <name evidence="2" type="ORF">AK812_SmicGene8840</name>
</gene>
<dbReference type="Gene3D" id="3.10.590.10">
    <property type="entry name" value="ph1033 like domains"/>
    <property type="match status" value="1"/>
</dbReference>
<dbReference type="InterPro" id="IPR007275">
    <property type="entry name" value="YTH_domain"/>
</dbReference>
<keyword evidence="3" id="KW-1185">Reference proteome</keyword>
<dbReference type="GO" id="GO:1990247">
    <property type="term" value="F:N6-methyladenosine-containing RNA reader activity"/>
    <property type="evidence" value="ECO:0007669"/>
    <property type="project" value="TreeGrafter"/>
</dbReference>
<dbReference type="OrthoDB" id="1914176at2759"/>
<dbReference type="GO" id="GO:0000398">
    <property type="term" value="P:mRNA splicing, via spliceosome"/>
    <property type="evidence" value="ECO:0007669"/>
    <property type="project" value="TreeGrafter"/>
</dbReference>
<dbReference type="Proteomes" id="UP000186817">
    <property type="component" value="Unassembled WGS sequence"/>
</dbReference>
<name>A0A1Q9EK53_SYMMI</name>
<protein>
    <submittedName>
        <fullName evidence="2">Cleavage and polyadenylation specificity factor CPSF30</fullName>
    </submittedName>
</protein>
<accession>A0A1Q9EK53</accession>
<organism evidence="2 3">
    <name type="scientific">Symbiodinium microadriaticum</name>
    <name type="common">Dinoflagellate</name>
    <name type="synonym">Zooxanthella microadriatica</name>
    <dbReference type="NCBI Taxonomy" id="2951"/>
    <lineage>
        <taxon>Eukaryota</taxon>
        <taxon>Sar</taxon>
        <taxon>Alveolata</taxon>
        <taxon>Dinophyceae</taxon>
        <taxon>Suessiales</taxon>
        <taxon>Symbiodiniaceae</taxon>
        <taxon>Symbiodinium</taxon>
    </lineage>
</organism>
<dbReference type="EMBL" id="LSRX01000132">
    <property type="protein sequence ID" value="OLQ07758.1"/>
    <property type="molecule type" value="Genomic_DNA"/>
</dbReference>
<evidence type="ECO:0000313" key="3">
    <source>
        <dbReference type="Proteomes" id="UP000186817"/>
    </source>
</evidence>
<dbReference type="PROSITE" id="PS50882">
    <property type="entry name" value="YTH"/>
    <property type="match status" value="1"/>
</dbReference>
<dbReference type="GO" id="GO:0048024">
    <property type="term" value="P:regulation of mRNA splicing, via spliceosome"/>
    <property type="evidence" value="ECO:0007669"/>
    <property type="project" value="TreeGrafter"/>
</dbReference>
<reference evidence="2 3" key="1">
    <citation type="submission" date="2016-02" db="EMBL/GenBank/DDBJ databases">
        <title>Genome analysis of coral dinoflagellate symbionts highlights evolutionary adaptations to a symbiotic lifestyle.</title>
        <authorList>
            <person name="Aranda M."/>
            <person name="Li Y."/>
            <person name="Liew Y.J."/>
            <person name="Baumgarten S."/>
            <person name="Simakov O."/>
            <person name="Wilson M."/>
            <person name="Piel J."/>
            <person name="Ashoor H."/>
            <person name="Bougouffa S."/>
            <person name="Bajic V.B."/>
            <person name="Ryu T."/>
            <person name="Ravasi T."/>
            <person name="Bayer T."/>
            <person name="Micklem G."/>
            <person name="Kim H."/>
            <person name="Bhak J."/>
            <person name="Lajeunesse T.C."/>
            <person name="Voolstra C.R."/>
        </authorList>
    </citation>
    <scope>NUCLEOTIDE SEQUENCE [LARGE SCALE GENOMIC DNA]</scope>
    <source>
        <strain evidence="2 3">CCMP2467</strain>
    </source>
</reference>
<dbReference type="GO" id="GO:0005654">
    <property type="term" value="C:nucleoplasm"/>
    <property type="evidence" value="ECO:0007669"/>
    <property type="project" value="TreeGrafter"/>
</dbReference>
<dbReference type="CDD" id="cd21134">
    <property type="entry name" value="YTH"/>
    <property type="match status" value="1"/>
</dbReference>
<evidence type="ECO:0000259" key="1">
    <source>
        <dbReference type="PROSITE" id="PS50882"/>
    </source>
</evidence>
<comment type="caution">
    <text evidence="2">The sequence shown here is derived from an EMBL/GenBank/DDBJ whole genome shotgun (WGS) entry which is preliminary data.</text>
</comment>
<dbReference type="InterPro" id="IPR045168">
    <property type="entry name" value="YTH_prot"/>
</dbReference>
<evidence type="ECO:0000313" key="2">
    <source>
        <dbReference type="EMBL" id="OLQ07758.1"/>
    </source>
</evidence>
<dbReference type="PANTHER" id="PTHR12357:SF3">
    <property type="entry name" value="YTH DOMAIN-CONTAINING PROTEIN 1"/>
    <property type="match status" value="1"/>
</dbReference>
<dbReference type="AlphaFoldDB" id="A0A1Q9EK53"/>
<dbReference type="PANTHER" id="PTHR12357">
    <property type="entry name" value="YTH YT521-B HOMOLOGY DOMAIN-CONTAINING"/>
    <property type="match status" value="1"/>
</dbReference>
<feature type="domain" description="YTH" evidence="1">
    <location>
        <begin position="19"/>
        <end position="157"/>
    </location>
</feature>
<dbReference type="Pfam" id="PF04146">
    <property type="entry name" value="YTH"/>
    <property type="match status" value="1"/>
</dbReference>
<proteinExistence type="predicted"/>
<dbReference type="GO" id="GO:0003729">
    <property type="term" value="F:mRNA binding"/>
    <property type="evidence" value="ECO:0007669"/>
    <property type="project" value="TreeGrafter"/>
</dbReference>
<sequence>MLREPPGFTRSPLVEDPRVRFFVITSNLGENVVKSVEHNVWATQRKNEDALTDAFHHSKAVILIFSVNKSGAFQGYARMTVNRFHVDPLGENAETKTTFETMLRTLVAHKPPTFVLENVMGTKSSSQQVKVQFKHASQFQDVQKLERHPSTMNIGVVYQGGRSAGQTLSGVMAGCLMRTGAYSVDAASGDNQIPIGKYVLVVLAGNQ</sequence>